<dbReference type="InterPro" id="IPR016136">
    <property type="entry name" value="DNA_helicase_N/primase_C"/>
</dbReference>
<dbReference type="InterPro" id="IPR007692">
    <property type="entry name" value="DNA_helicase_DnaB"/>
</dbReference>
<keyword evidence="6 12" id="KW-0347">Helicase</keyword>
<dbReference type="Gene3D" id="1.10.860.10">
    <property type="entry name" value="DNAb Helicase, Chain A"/>
    <property type="match status" value="1"/>
</dbReference>
<accession>A0A6L6YKI1</accession>
<proteinExistence type="inferred from homology"/>
<comment type="similarity">
    <text evidence="1 12">Belongs to the helicase family. DnaB subfamily.</text>
</comment>
<evidence type="ECO:0000256" key="12">
    <source>
        <dbReference type="RuleBase" id="RU362085"/>
    </source>
</evidence>
<evidence type="ECO:0000256" key="3">
    <source>
        <dbReference type="ARBA" id="ARBA00022705"/>
    </source>
</evidence>
<evidence type="ECO:0000256" key="7">
    <source>
        <dbReference type="ARBA" id="ARBA00022840"/>
    </source>
</evidence>
<dbReference type="Pfam" id="PF03796">
    <property type="entry name" value="DnaB_C"/>
    <property type="match status" value="1"/>
</dbReference>
<dbReference type="GO" id="GO:0016787">
    <property type="term" value="F:hydrolase activity"/>
    <property type="evidence" value="ECO:0007669"/>
    <property type="project" value="UniProtKB-KW"/>
</dbReference>
<dbReference type="Gene3D" id="3.40.50.300">
    <property type="entry name" value="P-loop containing nucleotide triphosphate hydrolases"/>
    <property type="match status" value="1"/>
</dbReference>
<reference evidence="14 15" key="1">
    <citation type="submission" date="2019-12" db="EMBL/GenBank/DDBJ databases">
        <title>Microbes associate with the intestines of laboratory mice.</title>
        <authorList>
            <person name="Navarre W."/>
            <person name="Wong E."/>
        </authorList>
    </citation>
    <scope>NUCLEOTIDE SEQUENCE [LARGE SCALE GENOMIC DNA]</scope>
    <source>
        <strain evidence="14 15">NM82_D38</strain>
    </source>
</reference>
<keyword evidence="15" id="KW-1185">Reference proteome</keyword>
<dbReference type="GO" id="GO:0043139">
    <property type="term" value="F:5'-3' DNA helicase activity"/>
    <property type="evidence" value="ECO:0007669"/>
    <property type="project" value="UniProtKB-EC"/>
</dbReference>
<keyword evidence="5 12" id="KW-0378">Hydrolase</keyword>
<evidence type="ECO:0000313" key="14">
    <source>
        <dbReference type="EMBL" id="MVX57283.1"/>
    </source>
</evidence>
<organism evidence="14 15">
    <name type="scientific">Parasutterella muris</name>
    <dbReference type="NCBI Taxonomy" id="2565572"/>
    <lineage>
        <taxon>Bacteria</taxon>
        <taxon>Pseudomonadati</taxon>
        <taxon>Pseudomonadota</taxon>
        <taxon>Betaproteobacteria</taxon>
        <taxon>Burkholderiales</taxon>
        <taxon>Sutterellaceae</taxon>
        <taxon>Parasutterella</taxon>
    </lineage>
</organism>
<dbReference type="EMBL" id="WSRP01000026">
    <property type="protein sequence ID" value="MVX57283.1"/>
    <property type="molecule type" value="Genomic_DNA"/>
</dbReference>
<evidence type="ECO:0000256" key="4">
    <source>
        <dbReference type="ARBA" id="ARBA00022741"/>
    </source>
</evidence>
<comment type="function">
    <text evidence="12">The main replicative DNA helicase, it participates in initiation and elongation during chromosome replication. Travels ahead of the DNA replisome, separating dsDNA into templates for DNA synthesis. A processive ATP-dependent 5'-3' DNA helicase it has DNA-dependent ATPase activity.</text>
</comment>
<dbReference type="InterPro" id="IPR007693">
    <property type="entry name" value="DNA_helicase_DnaB-like_N"/>
</dbReference>
<evidence type="ECO:0000256" key="2">
    <source>
        <dbReference type="ARBA" id="ARBA00022515"/>
    </source>
</evidence>
<dbReference type="GO" id="GO:0003677">
    <property type="term" value="F:DNA binding"/>
    <property type="evidence" value="ECO:0007669"/>
    <property type="project" value="UniProtKB-UniRule"/>
</dbReference>
<dbReference type="PROSITE" id="PS51199">
    <property type="entry name" value="SF4_HELICASE"/>
    <property type="match status" value="1"/>
</dbReference>
<dbReference type="GO" id="GO:0005524">
    <property type="term" value="F:ATP binding"/>
    <property type="evidence" value="ECO:0007669"/>
    <property type="project" value="UniProtKB-UniRule"/>
</dbReference>
<dbReference type="InterPro" id="IPR003593">
    <property type="entry name" value="AAA+_ATPase"/>
</dbReference>
<evidence type="ECO:0000256" key="5">
    <source>
        <dbReference type="ARBA" id="ARBA00022801"/>
    </source>
</evidence>
<dbReference type="Pfam" id="PF00772">
    <property type="entry name" value="DnaB"/>
    <property type="match status" value="1"/>
</dbReference>
<comment type="catalytic activity">
    <reaction evidence="10 12">
        <text>ATP + H2O = ADP + phosphate + H(+)</text>
        <dbReference type="Rhea" id="RHEA:13065"/>
        <dbReference type="ChEBI" id="CHEBI:15377"/>
        <dbReference type="ChEBI" id="CHEBI:15378"/>
        <dbReference type="ChEBI" id="CHEBI:30616"/>
        <dbReference type="ChEBI" id="CHEBI:43474"/>
        <dbReference type="ChEBI" id="CHEBI:456216"/>
        <dbReference type="EC" id="5.6.2.3"/>
    </reaction>
</comment>
<dbReference type="CDD" id="cd00984">
    <property type="entry name" value="DnaB_C"/>
    <property type="match status" value="1"/>
</dbReference>
<evidence type="ECO:0000256" key="10">
    <source>
        <dbReference type="ARBA" id="ARBA00048954"/>
    </source>
</evidence>
<dbReference type="EC" id="5.6.2.3" evidence="11 12"/>
<dbReference type="OrthoDB" id="9773982at2"/>
<dbReference type="GO" id="GO:0005829">
    <property type="term" value="C:cytosol"/>
    <property type="evidence" value="ECO:0007669"/>
    <property type="project" value="TreeGrafter"/>
</dbReference>
<keyword evidence="2 12" id="KW-0639">Primosome</keyword>
<protein>
    <recommendedName>
        <fullName evidence="11 12">Replicative DNA helicase</fullName>
        <ecNumber evidence="11 12">5.6.2.3</ecNumber>
    </recommendedName>
</protein>
<evidence type="ECO:0000313" key="15">
    <source>
        <dbReference type="Proteomes" id="UP000472580"/>
    </source>
</evidence>
<dbReference type="InterPro" id="IPR027417">
    <property type="entry name" value="P-loop_NTPase"/>
</dbReference>
<evidence type="ECO:0000256" key="8">
    <source>
        <dbReference type="ARBA" id="ARBA00023125"/>
    </source>
</evidence>
<evidence type="ECO:0000256" key="9">
    <source>
        <dbReference type="ARBA" id="ARBA00023235"/>
    </source>
</evidence>
<keyword evidence="3 12" id="KW-0235">DNA replication</keyword>
<gene>
    <name evidence="14" type="primary">dnaB</name>
    <name evidence="14" type="ORF">E5987_08720</name>
</gene>
<dbReference type="PANTHER" id="PTHR30153">
    <property type="entry name" value="REPLICATIVE DNA HELICASE DNAB"/>
    <property type="match status" value="1"/>
</dbReference>
<evidence type="ECO:0000256" key="6">
    <source>
        <dbReference type="ARBA" id="ARBA00022806"/>
    </source>
</evidence>
<dbReference type="InterPro" id="IPR036185">
    <property type="entry name" value="DNA_heli_DnaB-like_N_sf"/>
</dbReference>
<dbReference type="GO" id="GO:0006269">
    <property type="term" value="P:DNA replication, synthesis of primer"/>
    <property type="evidence" value="ECO:0007669"/>
    <property type="project" value="UniProtKB-UniRule"/>
</dbReference>
<evidence type="ECO:0000256" key="1">
    <source>
        <dbReference type="ARBA" id="ARBA00008428"/>
    </source>
</evidence>
<name>A0A6L6YKI1_9BURK</name>
<dbReference type="AlphaFoldDB" id="A0A6L6YKI1"/>
<feature type="domain" description="SF4 helicase" evidence="13">
    <location>
        <begin position="192"/>
        <end position="476"/>
    </location>
</feature>
<evidence type="ECO:0000259" key="13">
    <source>
        <dbReference type="PROSITE" id="PS51199"/>
    </source>
</evidence>
<sequence>MPDNYSKNDAEIQQYRTPPAAKEAEDAVLGALLLDNKVFDLIGGRIDVEDFYDYGNRLIFENIKKLIGEGRPADILTVHDLLREAGLETETGGMEYLNRIADYSPGAANIVRYAEIIRDRSTRRRLITAGNEIVSDALNPGAREAKDLLDEAQAKMLRINEELAKSGSGFQKIDSVLADYTTHLRELSEMDNPGMVYGVGTGFPDLDRMTNGMHEGELIIVAGRPAMGKTAFALNIALHVGANQALPVGIFSMEMSAEQIAGRLLSALGEIPAGDLKTGQLGNNWRSFYNAAEQLEKSPIFIDDTSGLSILSLRSRARQLLNRVGGKLGLIVVDYLQLMSGESSSRGGDQNRASEIAEISRGLKGLARELKVPIIALSQIKRDVDNRPNKRPLMSDLRESGSIEQDADVIMFLYRPAAYQRKEDSDDPDAPAPAEEPANASEAELIIGKQRSGPTGTIPLIFQGAYTRFVSRATDMQMQAGY</sequence>
<dbReference type="NCBIfam" id="TIGR00665">
    <property type="entry name" value="DnaB"/>
    <property type="match status" value="1"/>
</dbReference>
<dbReference type="RefSeq" id="WP_160335707.1">
    <property type="nucleotide sequence ID" value="NZ_CALPCR010000013.1"/>
</dbReference>
<dbReference type="SUPFAM" id="SSF52540">
    <property type="entry name" value="P-loop containing nucleoside triphosphate hydrolases"/>
    <property type="match status" value="1"/>
</dbReference>
<dbReference type="SUPFAM" id="SSF48024">
    <property type="entry name" value="N-terminal domain of DnaB helicase"/>
    <property type="match status" value="1"/>
</dbReference>
<keyword evidence="8 12" id="KW-0238">DNA-binding</keyword>
<comment type="caution">
    <text evidence="14">The sequence shown here is derived from an EMBL/GenBank/DDBJ whole genome shotgun (WGS) entry which is preliminary data.</text>
</comment>
<dbReference type="InterPro" id="IPR007694">
    <property type="entry name" value="DNA_helicase_DnaB-like_C"/>
</dbReference>
<keyword evidence="4 12" id="KW-0547">Nucleotide-binding</keyword>
<dbReference type="Proteomes" id="UP000472580">
    <property type="component" value="Unassembled WGS sequence"/>
</dbReference>
<keyword evidence="7 12" id="KW-0067">ATP-binding</keyword>
<dbReference type="PANTHER" id="PTHR30153:SF2">
    <property type="entry name" value="REPLICATIVE DNA HELICASE"/>
    <property type="match status" value="1"/>
</dbReference>
<evidence type="ECO:0000256" key="11">
    <source>
        <dbReference type="NCBIfam" id="TIGR00665"/>
    </source>
</evidence>
<keyword evidence="9" id="KW-0413">Isomerase</keyword>
<dbReference type="SMART" id="SM00382">
    <property type="entry name" value="AAA"/>
    <property type="match status" value="1"/>
</dbReference>
<dbReference type="GO" id="GO:1990077">
    <property type="term" value="C:primosome complex"/>
    <property type="evidence" value="ECO:0007669"/>
    <property type="project" value="UniProtKB-UniRule"/>
</dbReference>